<organism evidence="1">
    <name type="scientific">Rhizophora mucronata</name>
    <name type="common">Asiatic mangrove</name>
    <dbReference type="NCBI Taxonomy" id="61149"/>
    <lineage>
        <taxon>Eukaryota</taxon>
        <taxon>Viridiplantae</taxon>
        <taxon>Streptophyta</taxon>
        <taxon>Embryophyta</taxon>
        <taxon>Tracheophyta</taxon>
        <taxon>Spermatophyta</taxon>
        <taxon>Magnoliopsida</taxon>
        <taxon>eudicotyledons</taxon>
        <taxon>Gunneridae</taxon>
        <taxon>Pentapetalae</taxon>
        <taxon>rosids</taxon>
        <taxon>fabids</taxon>
        <taxon>Malpighiales</taxon>
        <taxon>Rhizophoraceae</taxon>
        <taxon>Rhizophora</taxon>
    </lineage>
</organism>
<proteinExistence type="predicted"/>
<reference evidence="1" key="1">
    <citation type="submission" date="2018-02" db="EMBL/GenBank/DDBJ databases">
        <title>Rhizophora mucronata_Transcriptome.</title>
        <authorList>
            <person name="Meera S.P."/>
            <person name="Sreeshan A."/>
            <person name="Augustine A."/>
        </authorList>
    </citation>
    <scope>NUCLEOTIDE SEQUENCE</scope>
    <source>
        <tissue evidence="1">Leaf</tissue>
    </source>
</reference>
<protein>
    <submittedName>
        <fullName evidence="1">Uncharacterized protein</fullName>
    </submittedName>
</protein>
<dbReference type="AlphaFoldDB" id="A0A2P2P0A1"/>
<dbReference type="EMBL" id="GGEC01067628">
    <property type="protein sequence ID" value="MBX48112.1"/>
    <property type="molecule type" value="Transcribed_RNA"/>
</dbReference>
<evidence type="ECO:0000313" key="1">
    <source>
        <dbReference type="EMBL" id="MBX48112.1"/>
    </source>
</evidence>
<accession>A0A2P2P0A1</accession>
<sequence>MLSCCMSCARQKFFMIYIITTCSSCNLLHHSDTWKFDIHVLLFICIKIVL</sequence>
<name>A0A2P2P0A1_RHIMU</name>